<protein>
    <submittedName>
        <fullName evidence="4">AraC family transcriptional regulator</fullName>
    </submittedName>
</protein>
<reference evidence="4 5" key="1">
    <citation type="journal article" date="2020" name="ISME J.">
        <title>Enrichment and physiological characterization of a novel comammox Nitrospira indicates ammonium inhibition of complete nitrification.</title>
        <authorList>
            <person name="Sakoula D."/>
            <person name="Koch H."/>
            <person name="Frank J."/>
            <person name="Jetten M.S.M."/>
            <person name="van Kessel M.A.H.J."/>
            <person name="Lucker S."/>
        </authorList>
    </citation>
    <scope>NUCLEOTIDE SEQUENCE [LARGE SCALE GENOMIC DNA]</scope>
    <source>
        <strain evidence="4">Comreactor17</strain>
    </source>
</reference>
<dbReference type="InterPro" id="IPR052158">
    <property type="entry name" value="INH-QAR"/>
</dbReference>
<dbReference type="SMART" id="SM00342">
    <property type="entry name" value="HTH_ARAC"/>
    <property type="match status" value="1"/>
</dbReference>
<evidence type="ECO:0000256" key="1">
    <source>
        <dbReference type="ARBA" id="ARBA00023015"/>
    </source>
</evidence>
<evidence type="ECO:0000256" key="2">
    <source>
        <dbReference type="ARBA" id="ARBA00023163"/>
    </source>
</evidence>
<dbReference type="AlphaFoldDB" id="A0A7S8FD09"/>
<dbReference type="EMBL" id="CP047423">
    <property type="protein sequence ID" value="QPD03519.1"/>
    <property type="molecule type" value="Genomic_DNA"/>
</dbReference>
<keyword evidence="2" id="KW-0804">Transcription</keyword>
<dbReference type="Pfam" id="PF12833">
    <property type="entry name" value="HTH_18"/>
    <property type="match status" value="1"/>
</dbReference>
<gene>
    <name evidence="4" type="ORF">Nkreftii_001293</name>
</gene>
<evidence type="ECO:0000313" key="4">
    <source>
        <dbReference type="EMBL" id="QPD03519.1"/>
    </source>
</evidence>
<dbReference type="PROSITE" id="PS01124">
    <property type="entry name" value="HTH_ARAC_FAMILY_2"/>
    <property type="match status" value="1"/>
</dbReference>
<dbReference type="SUPFAM" id="SSF52317">
    <property type="entry name" value="Class I glutamine amidotransferase-like"/>
    <property type="match status" value="1"/>
</dbReference>
<name>A0A7S8FD09_9BACT</name>
<keyword evidence="1" id="KW-0805">Transcription regulation</keyword>
<evidence type="ECO:0000259" key="3">
    <source>
        <dbReference type="PROSITE" id="PS01124"/>
    </source>
</evidence>
<feature type="domain" description="HTH araC/xylS-type" evidence="3">
    <location>
        <begin position="221"/>
        <end position="319"/>
    </location>
</feature>
<dbReference type="InterPro" id="IPR002818">
    <property type="entry name" value="DJ-1/PfpI"/>
</dbReference>
<dbReference type="InterPro" id="IPR029062">
    <property type="entry name" value="Class_I_gatase-like"/>
</dbReference>
<sequence length="320" mass="35404">MRIYVLVLHEVFDTGLSSLLDTFSTANTLAKSTGVSSTRFDVTMIGVRPRVRTSQGLLVPVRSATRLARPDVVLVPAIGAKMPDALRMALERRDMADAQALLRDWSAAGTLVGAACTSTFVLAGSSLLNGYHATTSWWLAPFFREQYPNVMLDESRMVVHDSRFITAGAALGHLDLALWLVRRRSPALAAMTARYLVVDPRPSQAAFAIPDHLAHTDPFVERFERWARRRLADGFSLHDAARAIATSPRTLTRRLQSVMGKSPLGYFQDLRVERAVHLLQTSNTSIDQIAAQVGYANGVTLRTLIRRKIGRGVRELRART</sequence>
<accession>A0A7S8FD09</accession>
<dbReference type="GO" id="GO:0043565">
    <property type="term" value="F:sequence-specific DNA binding"/>
    <property type="evidence" value="ECO:0007669"/>
    <property type="project" value="InterPro"/>
</dbReference>
<dbReference type="GO" id="GO:0003700">
    <property type="term" value="F:DNA-binding transcription factor activity"/>
    <property type="evidence" value="ECO:0007669"/>
    <property type="project" value="InterPro"/>
</dbReference>
<dbReference type="PANTHER" id="PTHR43130">
    <property type="entry name" value="ARAC-FAMILY TRANSCRIPTIONAL REGULATOR"/>
    <property type="match status" value="1"/>
</dbReference>
<evidence type="ECO:0000313" key="5">
    <source>
        <dbReference type="Proteomes" id="UP000593737"/>
    </source>
</evidence>
<dbReference type="Gene3D" id="3.40.50.880">
    <property type="match status" value="1"/>
</dbReference>
<dbReference type="Pfam" id="PF01965">
    <property type="entry name" value="DJ-1_PfpI"/>
    <property type="match status" value="1"/>
</dbReference>
<organism evidence="4 5">
    <name type="scientific">Candidatus Nitrospira kreftii</name>
    <dbReference type="NCBI Taxonomy" id="2652173"/>
    <lineage>
        <taxon>Bacteria</taxon>
        <taxon>Pseudomonadati</taxon>
        <taxon>Nitrospirota</taxon>
        <taxon>Nitrospiria</taxon>
        <taxon>Nitrospirales</taxon>
        <taxon>Nitrospiraceae</taxon>
        <taxon>Nitrospira</taxon>
    </lineage>
</organism>
<dbReference type="Proteomes" id="UP000593737">
    <property type="component" value="Chromosome"/>
</dbReference>
<dbReference type="PANTHER" id="PTHR43130:SF11">
    <property type="entry name" value="TRANSCRIPTIONAL REGULATORY PROTEIN"/>
    <property type="match status" value="1"/>
</dbReference>
<dbReference type="SUPFAM" id="SSF46689">
    <property type="entry name" value="Homeodomain-like"/>
    <property type="match status" value="1"/>
</dbReference>
<dbReference type="InterPro" id="IPR009057">
    <property type="entry name" value="Homeodomain-like_sf"/>
</dbReference>
<dbReference type="InterPro" id="IPR018060">
    <property type="entry name" value="HTH_AraC"/>
</dbReference>
<dbReference type="CDD" id="cd03138">
    <property type="entry name" value="GATase1_AraC_2"/>
    <property type="match status" value="1"/>
</dbReference>
<dbReference type="KEGG" id="nkf:Nkreftii_001293"/>
<proteinExistence type="predicted"/>
<dbReference type="Gene3D" id="1.10.10.60">
    <property type="entry name" value="Homeodomain-like"/>
    <property type="match status" value="1"/>
</dbReference>